<evidence type="ECO:0000256" key="8">
    <source>
        <dbReference type="PROSITE-ProRule" id="PRU00703"/>
    </source>
</evidence>
<accession>D1B6Q0</accession>
<dbReference type="SMART" id="SM00924">
    <property type="entry name" value="MgtE_N"/>
    <property type="match status" value="1"/>
</dbReference>
<dbReference type="EnsemblBacteria" id="ACZ19691">
    <property type="protein sequence ID" value="ACZ19691"/>
    <property type="gene ID" value="Taci_1461"/>
</dbReference>
<evidence type="ECO:0000256" key="9">
    <source>
        <dbReference type="RuleBase" id="RU362011"/>
    </source>
</evidence>
<dbReference type="PROSITE" id="PS51371">
    <property type="entry name" value="CBS"/>
    <property type="match status" value="2"/>
</dbReference>
<reference evidence="11 12" key="1">
    <citation type="journal article" date="2009" name="Stand. Genomic Sci.">
        <title>Complete genome sequence of Thermanaerovibrio acidaminovorans type strain (Su883).</title>
        <authorList>
            <person name="Chovatia M."/>
            <person name="Sikorski J."/>
            <person name="Schroder M."/>
            <person name="Lapidus A."/>
            <person name="Nolan M."/>
            <person name="Tice H."/>
            <person name="Glavina Del Rio T."/>
            <person name="Copeland A."/>
            <person name="Cheng J.F."/>
            <person name="Lucas S."/>
            <person name="Chen F."/>
            <person name="Bruce D."/>
            <person name="Goodwin L."/>
            <person name="Pitluck S."/>
            <person name="Ivanova N."/>
            <person name="Mavromatis K."/>
            <person name="Ovchinnikova G."/>
            <person name="Pati A."/>
            <person name="Chen A."/>
            <person name="Palaniappan K."/>
            <person name="Land M."/>
            <person name="Hauser L."/>
            <person name="Chang Y.J."/>
            <person name="Jeffries C.D."/>
            <person name="Chain P."/>
            <person name="Saunders E."/>
            <person name="Detter J.C."/>
            <person name="Brettin T."/>
            <person name="Rohde M."/>
            <person name="Goker M."/>
            <person name="Spring S."/>
            <person name="Bristow J."/>
            <person name="Markowitz V."/>
            <person name="Hugenholtz P."/>
            <person name="Kyrpides N.C."/>
            <person name="Klenk H.P."/>
            <person name="Eisen J.A."/>
        </authorList>
    </citation>
    <scope>NUCLEOTIDE SEQUENCE [LARGE SCALE GENOMIC DNA]</scope>
    <source>
        <strain evidence="12">ATCC 49978 / DSM 6589 / Su883</strain>
    </source>
</reference>
<keyword evidence="4 9" id="KW-0812">Transmembrane</keyword>
<keyword evidence="3 9" id="KW-0813">Transport</keyword>
<comment type="caution">
    <text evidence="9">Lacks conserved residue(s) required for the propagation of feature annotation.</text>
</comment>
<dbReference type="GO" id="GO:0015095">
    <property type="term" value="F:magnesium ion transmembrane transporter activity"/>
    <property type="evidence" value="ECO:0007669"/>
    <property type="project" value="UniProtKB-UniRule"/>
</dbReference>
<dbReference type="Gene3D" id="1.10.357.20">
    <property type="entry name" value="SLC41 divalent cation transporters, integral membrane domain"/>
    <property type="match status" value="1"/>
</dbReference>
<comment type="subcellular location">
    <subcellularLocation>
        <location evidence="9">Cell membrane</location>
        <topology evidence="9">Multi-pass membrane protein</topology>
    </subcellularLocation>
    <subcellularLocation>
        <location evidence="1">Membrane</location>
        <topology evidence="1">Multi-pass membrane protein</topology>
    </subcellularLocation>
</comment>
<feature type="transmembrane region" description="Helical" evidence="9">
    <location>
        <begin position="434"/>
        <end position="454"/>
    </location>
</feature>
<protein>
    <recommendedName>
        <fullName evidence="9">Magnesium transporter MgtE</fullName>
    </recommendedName>
</protein>
<keyword evidence="12" id="KW-1185">Reference proteome</keyword>
<evidence type="ECO:0000256" key="4">
    <source>
        <dbReference type="ARBA" id="ARBA00022692"/>
    </source>
</evidence>
<keyword evidence="5 9" id="KW-0460">Magnesium</keyword>
<dbReference type="InterPro" id="IPR006667">
    <property type="entry name" value="SLC41_membr_dom"/>
</dbReference>
<comment type="similarity">
    <text evidence="2 9">Belongs to the SLC41A transporter family.</text>
</comment>
<feature type="transmembrane region" description="Helical" evidence="9">
    <location>
        <begin position="397"/>
        <end position="422"/>
    </location>
</feature>
<dbReference type="CDD" id="cd04606">
    <property type="entry name" value="CBS_pair_Mg_transporter"/>
    <property type="match status" value="1"/>
</dbReference>
<sequence length="463" mass="50740">MRVAEAKTLDKYDDIAAFLFENPAQFLSVIREAHPAAVAEYLADLPQPEAIGILKSLDPSRQAEILSHLDEDLQLKVFQELSRDEKVALLLEMSPDDRADLFKALPEDYREALLPALAQAEREDIRRLCSYEEGTAGAVMTSDYATISPDMTAAEAIEHLREIAPDSETIYYTYVVDDQHRLLGFVSLRELILAPRDAKVSSFMKRDPIFVRVSDDQEEAARKIQKYDLIALPVLNEEDVMVGIITHDDAIDIITQEQTEDIEKLMAIGGAHGDTPYLKTPAWVHFKNRATWIVALAALGFVSGMIIHSFESTLMSLMILALYMPMVADTGGNTGSQAATVVVRALALGEISYEDIFKVLFKEFKVSLMLAVVLGLISWGKVMFLSQDASIPDGFSLGAIAIAIALALSIQVVSATLVGAVLPMLAHRFGQDPAVVASPALTTVVDITGLIIYFNTAKLILGI</sequence>
<dbReference type="EMBL" id="CP001818">
    <property type="protein sequence ID" value="ACZ19691.1"/>
    <property type="molecule type" value="Genomic_DNA"/>
</dbReference>
<keyword evidence="7 9" id="KW-0472">Membrane</keyword>
<evidence type="ECO:0000256" key="2">
    <source>
        <dbReference type="ARBA" id="ARBA00009749"/>
    </source>
</evidence>
<dbReference type="SMART" id="SM00116">
    <property type="entry name" value="CBS"/>
    <property type="match status" value="2"/>
</dbReference>
<evidence type="ECO:0000256" key="3">
    <source>
        <dbReference type="ARBA" id="ARBA00022448"/>
    </source>
</evidence>
<dbReference type="Proteomes" id="UP000002030">
    <property type="component" value="Chromosome"/>
</dbReference>
<dbReference type="SUPFAM" id="SSF54631">
    <property type="entry name" value="CBS-domain pair"/>
    <property type="match status" value="1"/>
</dbReference>
<dbReference type="InterPro" id="IPR006669">
    <property type="entry name" value="MgtE_transporter"/>
</dbReference>
<comment type="function">
    <text evidence="9">Acts as a magnesium transporter.</text>
</comment>
<dbReference type="RefSeq" id="WP_012870202.1">
    <property type="nucleotide sequence ID" value="NC_013522.1"/>
</dbReference>
<dbReference type="InterPro" id="IPR036739">
    <property type="entry name" value="SLC41_membr_dom_sf"/>
</dbReference>
<feature type="transmembrane region" description="Helical" evidence="9">
    <location>
        <begin position="366"/>
        <end position="385"/>
    </location>
</feature>
<dbReference type="InterPro" id="IPR038076">
    <property type="entry name" value="MgtE_N_sf"/>
</dbReference>
<organism evidence="11 12">
    <name type="scientific">Thermanaerovibrio acidaminovorans (strain ATCC 49978 / DSM 6589 / Su883)</name>
    <name type="common">Selenomonas acidaminovorans</name>
    <dbReference type="NCBI Taxonomy" id="525903"/>
    <lineage>
        <taxon>Bacteria</taxon>
        <taxon>Thermotogati</taxon>
        <taxon>Synergistota</taxon>
        <taxon>Synergistia</taxon>
        <taxon>Synergistales</taxon>
        <taxon>Synergistaceae</taxon>
        <taxon>Thermanaerovibrio</taxon>
    </lineage>
</organism>
<dbReference type="eggNOG" id="COG2239">
    <property type="taxonomic scope" value="Bacteria"/>
</dbReference>
<dbReference type="SUPFAM" id="SSF161093">
    <property type="entry name" value="MgtE membrane domain-like"/>
    <property type="match status" value="1"/>
</dbReference>
<dbReference type="Pfam" id="PF03448">
    <property type="entry name" value="MgtE_N"/>
    <property type="match status" value="1"/>
</dbReference>
<dbReference type="Gene3D" id="1.25.60.10">
    <property type="entry name" value="MgtE N-terminal domain-like"/>
    <property type="match status" value="1"/>
</dbReference>
<evidence type="ECO:0000256" key="6">
    <source>
        <dbReference type="ARBA" id="ARBA00022989"/>
    </source>
</evidence>
<dbReference type="InterPro" id="IPR006668">
    <property type="entry name" value="Mg_transptr_MgtE_intracell_dom"/>
</dbReference>
<keyword evidence="8" id="KW-0129">CBS domain</keyword>
<evidence type="ECO:0000256" key="7">
    <source>
        <dbReference type="ARBA" id="ARBA00023136"/>
    </source>
</evidence>
<dbReference type="STRING" id="525903.Taci_1461"/>
<dbReference type="PANTHER" id="PTHR43773">
    <property type="entry name" value="MAGNESIUM TRANSPORTER MGTE"/>
    <property type="match status" value="1"/>
</dbReference>
<feature type="transmembrane region" description="Helical" evidence="9">
    <location>
        <begin position="290"/>
        <end position="310"/>
    </location>
</feature>
<evidence type="ECO:0000256" key="5">
    <source>
        <dbReference type="ARBA" id="ARBA00022842"/>
    </source>
</evidence>
<dbReference type="NCBIfam" id="TIGR00400">
    <property type="entry name" value="mgtE"/>
    <property type="match status" value="1"/>
</dbReference>
<evidence type="ECO:0000313" key="11">
    <source>
        <dbReference type="EMBL" id="ACZ19691.1"/>
    </source>
</evidence>
<feature type="domain" description="CBS" evidence="10">
    <location>
        <begin position="140"/>
        <end position="202"/>
    </location>
</feature>
<dbReference type="InterPro" id="IPR046342">
    <property type="entry name" value="CBS_dom_sf"/>
</dbReference>
<dbReference type="PANTHER" id="PTHR43773:SF1">
    <property type="entry name" value="MAGNESIUM TRANSPORTER MGTE"/>
    <property type="match status" value="1"/>
</dbReference>
<dbReference type="AlphaFoldDB" id="D1B6Q0"/>
<dbReference type="GO" id="GO:0046872">
    <property type="term" value="F:metal ion binding"/>
    <property type="evidence" value="ECO:0007669"/>
    <property type="project" value="UniProtKB-KW"/>
</dbReference>
<keyword evidence="9" id="KW-1003">Cell membrane</keyword>
<dbReference type="Pfam" id="PF00571">
    <property type="entry name" value="CBS"/>
    <property type="match status" value="2"/>
</dbReference>
<dbReference type="GO" id="GO:0005886">
    <property type="term" value="C:plasma membrane"/>
    <property type="evidence" value="ECO:0007669"/>
    <property type="project" value="UniProtKB-SubCell"/>
</dbReference>
<dbReference type="OrthoDB" id="9790355at2"/>
<dbReference type="InterPro" id="IPR000644">
    <property type="entry name" value="CBS_dom"/>
</dbReference>
<dbReference type="HOGENOM" id="CLU_037408_2_2_0"/>
<dbReference type="Pfam" id="PF01769">
    <property type="entry name" value="MgtE"/>
    <property type="match status" value="1"/>
</dbReference>
<proteinExistence type="inferred from homology"/>
<evidence type="ECO:0000256" key="1">
    <source>
        <dbReference type="ARBA" id="ARBA00004141"/>
    </source>
</evidence>
<dbReference type="KEGG" id="tai:Taci_1461"/>
<dbReference type="SUPFAM" id="SSF158791">
    <property type="entry name" value="MgtE N-terminal domain-like"/>
    <property type="match status" value="1"/>
</dbReference>
<name>D1B6Q0_THEAS</name>
<feature type="domain" description="CBS" evidence="10">
    <location>
        <begin position="204"/>
        <end position="260"/>
    </location>
</feature>
<dbReference type="Gene3D" id="3.10.580.10">
    <property type="entry name" value="CBS-domain"/>
    <property type="match status" value="1"/>
</dbReference>
<comment type="subunit">
    <text evidence="9">Homodimer.</text>
</comment>
<evidence type="ECO:0000259" key="10">
    <source>
        <dbReference type="PROSITE" id="PS51371"/>
    </source>
</evidence>
<evidence type="ECO:0000313" key="12">
    <source>
        <dbReference type="Proteomes" id="UP000002030"/>
    </source>
</evidence>
<gene>
    <name evidence="11" type="ordered locus">Taci_1461</name>
</gene>
<dbReference type="PATRIC" id="fig|525903.6.peg.1461"/>
<keyword evidence="9" id="KW-0479">Metal-binding</keyword>
<keyword evidence="6 9" id="KW-1133">Transmembrane helix</keyword>